<evidence type="ECO:0000256" key="3">
    <source>
        <dbReference type="ARBA" id="ARBA00022448"/>
    </source>
</evidence>
<gene>
    <name evidence="17" type="ORF">LCGC14_0489030</name>
</gene>
<comment type="caution">
    <text evidence="17">The sequence shown here is derived from an EMBL/GenBank/DDBJ whole genome shotgun (WGS) entry which is preliminary data.</text>
</comment>
<keyword evidence="14" id="KW-0449">Lipoprotein</keyword>
<evidence type="ECO:0000256" key="12">
    <source>
        <dbReference type="ARBA" id="ARBA00023139"/>
    </source>
</evidence>
<sequence>MKNGSIKVRYLVVAILGLALASCGTVYRTPKVVEGAAGGTNVRVLNLTAETVIQANRSAYAPQSLPAVFSRTAGSGSGLRGTGALPSPTLDVQTRPNALELRLPPANDPGPYEIGVGDVVLLATPRAAGSVEQLSGLLAAQNSRQGYTVQDDGSINIPDVGRVRIAGLTIEDAEAALFQRLVENQIDPTFSLEISEFNSRRVSIGGAVSQPTVVPVTLTPLYLEEALAAAGGITVEDQDYASIRLYRDGTLYQIPLSQLYSRASLTKTRLLPGDAIFVDTAYELVRAQEYFAQQITLVQARQAARASALQELQFEVSLRRSSLEEARSNYQTRRELGADDREYVYLAGEVGTQSRFALPFERKASLADALYDAGGVASSTGDVSQVYVLRASSDPRELGAITAWHLDARNAANFALAPKFELRPDDIIFIAQQPVTKWSRAVSQILPQILSVGSAVSN</sequence>
<evidence type="ECO:0000259" key="16">
    <source>
        <dbReference type="Pfam" id="PF22461"/>
    </source>
</evidence>
<feature type="domain" description="Polysaccharide export protein N-terminal" evidence="15">
    <location>
        <begin position="108"/>
        <end position="194"/>
    </location>
</feature>
<dbReference type="PROSITE" id="PS51257">
    <property type="entry name" value="PROKAR_LIPOPROTEIN"/>
    <property type="match status" value="1"/>
</dbReference>
<evidence type="ECO:0000256" key="13">
    <source>
        <dbReference type="ARBA" id="ARBA00023237"/>
    </source>
</evidence>
<keyword evidence="6" id="KW-0812">Transmembrane</keyword>
<evidence type="ECO:0000256" key="4">
    <source>
        <dbReference type="ARBA" id="ARBA00022452"/>
    </source>
</evidence>
<protein>
    <submittedName>
        <fullName evidence="17">Uncharacterized protein</fullName>
    </submittedName>
</protein>
<feature type="domain" description="SLBB" evidence="16">
    <location>
        <begin position="344"/>
        <end position="430"/>
    </location>
</feature>
<dbReference type="Gene3D" id="3.10.560.10">
    <property type="entry name" value="Outer membrane lipoprotein wza domain like"/>
    <property type="match status" value="2"/>
</dbReference>
<comment type="similarity">
    <text evidence="2">Belongs to the BexD/CtrA/VexA family.</text>
</comment>
<dbReference type="GO" id="GO:0015159">
    <property type="term" value="F:polysaccharide transmembrane transporter activity"/>
    <property type="evidence" value="ECO:0007669"/>
    <property type="project" value="InterPro"/>
</dbReference>
<dbReference type="InterPro" id="IPR003715">
    <property type="entry name" value="Poly_export_N"/>
</dbReference>
<dbReference type="Pfam" id="PF22461">
    <property type="entry name" value="SLBB_2"/>
    <property type="match status" value="2"/>
</dbReference>
<dbReference type="PANTHER" id="PTHR33619">
    <property type="entry name" value="POLYSACCHARIDE EXPORT PROTEIN GFCE-RELATED"/>
    <property type="match status" value="1"/>
</dbReference>
<keyword evidence="7" id="KW-0732">Signal</keyword>
<evidence type="ECO:0000256" key="9">
    <source>
        <dbReference type="ARBA" id="ARBA00023065"/>
    </source>
</evidence>
<comment type="subcellular location">
    <subcellularLocation>
        <location evidence="1">Cell outer membrane</location>
        <topology evidence="1">Multi-pass membrane protein</topology>
    </subcellularLocation>
</comment>
<dbReference type="Pfam" id="PF02563">
    <property type="entry name" value="Poly_export"/>
    <property type="match status" value="1"/>
</dbReference>
<evidence type="ECO:0000256" key="5">
    <source>
        <dbReference type="ARBA" id="ARBA00022597"/>
    </source>
</evidence>
<dbReference type="InterPro" id="IPR054765">
    <property type="entry name" value="SLBB_dom"/>
</dbReference>
<dbReference type="InterPro" id="IPR049712">
    <property type="entry name" value="Poly_export"/>
</dbReference>
<feature type="domain" description="SLBB" evidence="16">
    <location>
        <begin position="201"/>
        <end position="278"/>
    </location>
</feature>
<dbReference type="AlphaFoldDB" id="A0A0F9SCD7"/>
<dbReference type="GO" id="GO:0009279">
    <property type="term" value="C:cell outer membrane"/>
    <property type="evidence" value="ECO:0007669"/>
    <property type="project" value="UniProtKB-SubCell"/>
</dbReference>
<dbReference type="GO" id="GO:0006811">
    <property type="term" value="P:monoatomic ion transport"/>
    <property type="evidence" value="ECO:0007669"/>
    <property type="project" value="UniProtKB-KW"/>
</dbReference>
<dbReference type="PANTHER" id="PTHR33619:SF3">
    <property type="entry name" value="POLYSACCHARIDE EXPORT PROTEIN GFCE-RELATED"/>
    <property type="match status" value="1"/>
</dbReference>
<dbReference type="Gene3D" id="3.30.1950.10">
    <property type="entry name" value="wza like domain"/>
    <property type="match status" value="1"/>
</dbReference>
<evidence type="ECO:0000256" key="6">
    <source>
        <dbReference type="ARBA" id="ARBA00022692"/>
    </source>
</evidence>
<evidence type="ECO:0000259" key="15">
    <source>
        <dbReference type="Pfam" id="PF02563"/>
    </source>
</evidence>
<keyword evidence="8" id="KW-0625">Polysaccharide transport</keyword>
<proteinExistence type="inferred from homology"/>
<keyword evidence="11" id="KW-0472">Membrane</keyword>
<dbReference type="GO" id="GO:0015288">
    <property type="term" value="F:porin activity"/>
    <property type="evidence" value="ECO:0007669"/>
    <property type="project" value="UniProtKB-KW"/>
</dbReference>
<keyword evidence="13" id="KW-0998">Cell outer membrane</keyword>
<evidence type="ECO:0000256" key="1">
    <source>
        <dbReference type="ARBA" id="ARBA00004571"/>
    </source>
</evidence>
<reference evidence="17" key="1">
    <citation type="journal article" date="2015" name="Nature">
        <title>Complex archaea that bridge the gap between prokaryotes and eukaryotes.</title>
        <authorList>
            <person name="Spang A."/>
            <person name="Saw J.H."/>
            <person name="Jorgensen S.L."/>
            <person name="Zaremba-Niedzwiedzka K."/>
            <person name="Martijn J."/>
            <person name="Lind A.E."/>
            <person name="van Eijk R."/>
            <person name="Schleper C."/>
            <person name="Guy L."/>
            <person name="Ettema T.J."/>
        </authorList>
    </citation>
    <scope>NUCLEOTIDE SEQUENCE</scope>
</reference>
<evidence type="ECO:0000256" key="2">
    <source>
        <dbReference type="ARBA" id="ARBA00009450"/>
    </source>
</evidence>
<evidence type="ECO:0000313" key="17">
    <source>
        <dbReference type="EMBL" id="KKN64694.1"/>
    </source>
</evidence>
<evidence type="ECO:0000256" key="10">
    <source>
        <dbReference type="ARBA" id="ARBA00023114"/>
    </source>
</evidence>
<keyword evidence="10" id="KW-0626">Porin</keyword>
<dbReference type="GO" id="GO:0046930">
    <property type="term" value="C:pore complex"/>
    <property type="evidence" value="ECO:0007669"/>
    <property type="project" value="UniProtKB-KW"/>
</dbReference>
<keyword evidence="5" id="KW-0762">Sugar transport</keyword>
<keyword evidence="4" id="KW-1134">Transmembrane beta strand</keyword>
<dbReference type="EMBL" id="LAZR01000546">
    <property type="protein sequence ID" value="KKN64694.1"/>
    <property type="molecule type" value="Genomic_DNA"/>
</dbReference>
<keyword evidence="12" id="KW-0564">Palmitate</keyword>
<evidence type="ECO:0000256" key="7">
    <source>
        <dbReference type="ARBA" id="ARBA00022729"/>
    </source>
</evidence>
<name>A0A0F9SCD7_9ZZZZ</name>
<keyword evidence="3" id="KW-0813">Transport</keyword>
<evidence type="ECO:0000256" key="8">
    <source>
        <dbReference type="ARBA" id="ARBA00023047"/>
    </source>
</evidence>
<keyword evidence="9" id="KW-0406">Ion transport</keyword>
<evidence type="ECO:0000256" key="11">
    <source>
        <dbReference type="ARBA" id="ARBA00023136"/>
    </source>
</evidence>
<accession>A0A0F9SCD7</accession>
<evidence type="ECO:0000256" key="14">
    <source>
        <dbReference type="ARBA" id="ARBA00023288"/>
    </source>
</evidence>
<organism evidence="17">
    <name type="scientific">marine sediment metagenome</name>
    <dbReference type="NCBI Taxonomy" id="412755"/>
    <lineage>
        <taxon>unclassified sequences</taxon>
        <taxon>metagenomes</taxon>
        <taxon>ecological metagenomes</taxon>
    </lineage>
</organism>